<accession>A0AAV7Q9V6</accession>
<comment type="caution">
    <text evidence="1">The sequence shown here is derived from an EMBL/GenBank/DDBJ whole genome shotgun (WGS) entry which is preliminary data.</text>
</comment>
<dbReference type="EMBL" id="JANPWB010000010">
    <property type="protein sequence ID" value="KAJ1136024.1"/>
    <property type="molecule type" value="Genomic_DNA"/>
</dbReference>
<evidence type="ECO:0000313" key="1">
    <source>
        <dbReference type="EMBL" id="KAJ1136024.1"/>
    </source>
</evidence>
<name>A0AAV7Q9V6_PLEWA</name>
<sequence length="166" mass="17701">MWPIRGESQGPAMACLAAIQTEEVRCAAAPALGVPIGSCTQVSELPHPVALAEGAMPLLPTIAKDNTATLQQMNKTLHIHSAQSDKLLQAVLDTKVTLEVKIDSVAQEVNLLPVDHRKLAKKVSGNEASLAVVQPEIKDLQSQITQLTAEVSALQRRAEDAGWTLT</sequence>
<dbReference type="AlphaFoldDB" id="A0AAV7Q9V6"/>
<organism evidence="1 2">
    <name type="scientific">Pleurodeles waltl</name>
    <name type="common">Iberian ribbed newt</name>
    <dbReference type="NCBI Taxonomy" id="8319"/>
    <lineage>
        <taxon>Eukaryota</taxon>
        <taxon>Metazoa</taxon>
        <taxon>Chordata</taxon>
        <taxon>Craniata</taxon>
        <taxon>Vertebrata</taxon>
        <taxon>Euteleostomi</taxon>
        <taxon>Amphibia</taxon>
        <taxon>Batrachia</taxon>
        <taxon>Caudata</taxon>
        <taxon>Salamandroidea</taxon>
        <taxon>Salamandridae</taxon>
        <taxon>Pleurodelinae</taxon>
        <taxon>Pleurodeles</taxon>
    </lineage>
</organism>
<evidence type="ECO:0000313" key="2">
    <source>
        <dbReference type="Proteomes" id="UP001066276"/>
    </source>
</evidence>
<keyword evidence="2" id="KW-1185">Reference proteome</keyword>
<gene>
    <name evidence="1" type="ORF">NDU88_002451</name>
</gene>
<dbReference type="Proteomes" id="UP001066276">
    <property type="component" value="Chromosome 6"/>
</dbReference>
<proteinExistence type="predicted"/>
<protein>
    <submittedName>
        <fullName evidence="1">Uncharacterized protein</fullName>
    </submittedName>
</protein>
<reference evidence="1" key="1">
    <citation type="journal article" date="2022" name="bioRxiv">
        <title>Sequencing and chromosome-scale assembly of the giantPleurodeles waltlgenome.</title>
        <authorList>
            <person name="Brown T."/>
            <person name="Elewa A."/>
            <person name="Iarovenko S."/>
            <person name="Subramanian E."/>
            <person name="Araus A.J."/>
            <person name="Petzold A."/>
            <person name="Susuki M."/>
            <person name="Suzuki K.-i.T."/>
            <person name="Hayashi T."/>
            <person name="Toyoda A."/>
            <person name="Oliveira C."/>
            <person name="Osipova E."/>
            <person name="Leigh N.D."/>
            <person name="Simon A."/>
            <person name="Yun M.H."/>
        </authorList>
    </citation>
    <scope>NUCLEOTIDE SEQUENCE</scope>
    <source>
        <strain evidence="1">20211129_DDA</strain>
        <tissue evidence="1">Liver</tissue>
    </source>
</reference>